<gene>
    <name evidence="6" type="ordered locus">Sros_6720</name>
</gene>
<evidence type="ECO:0000259" key="5">
    <source>
        <dbReference type="Pfam" id="PF14257"/>
    </source>
</evidence>
<dbReference type="OrthoDB" id="186919at2"/>
<reference evidence="6 7" key="1">
    <citation type="journal article" date="2010" name="Stand. Genomic Sci.">
        <title>Complete genome sequence of Streptosporangium roseum type strain (NI 9100).</title>
        <authorList>
            <person name="Nolan M."/>
            <person name="Sikorski J."/>
            <person name="Jando M."/>
            <person name="Lucas S."/>
            <person name="Lapidus A."/>
            <person name="Glavina Del Rio T."/>
            <person name="Chen F."/>
            <person name="Tice H."/>
            <person name="Pitluck S."/>
            <person name="Cheng J.F."/>
            <person name="Chertkov O."/>
            <person name="Sims D."/>
            <person name="Meincke L."/>
            <person name="Brettin T."/>
            <person name="Han C."/>
            <person name="Detter J.C."/>
            <person name="Bruce D."/>
            <person name="Goodwin L."/>
            <person name="Land M."/>
            <person name="Hauser L."/>
            <person name="Chang Y.J."/>
            <person name="Jeffries C.D."/>
            <person name="Ivanova N."/>
            <person name="Mavromatis K."/>
            <person name="Mikhailova N."/>
            <person name="Chen A."/>
            <person name="Palaniappan K."/>
            <person name="Chain P."/>
            <person name="Rohde M."/>
            <person name="Goker M."/>
            <person name="Bristow J."/>
            <person name="Eisen J.A."/>
            <person name="Markowitz V."/>
            <person name="Hugenholtz P."/>
            <person name="Kyrpides N.C."/>
            <person name="Klenk H.P."/>
        </authorList>
    </citation>
    <scope>NUCLEOTIDE SEQUENCE [LARGE SCALE GENOMIC DNA]</scope>
    <source>
        <strain evidence="7">ATCC 12428 / DSM 43021 / JCM 3005 / NI 9100</strain>
    </source>
</reference>
<dbReference type="PROSITE" id="PS51257">
    <property type="entry name" value="PROKAR_LIPOPROTEIN"/>
    <property type="match status" value="1"/>
</dbReference>
<keyword evidence="7" id="KW-1185">Reference proteome</keyword>
<dbReference type="STRING" id="479432.Sros_6720"/>
<evidence type="ECO:0000256" key="2">
    <source>
        <dbReference type="SAM" id="MobiDB-lite"/>
    </source>
</evidence>
<evidence type="ECO:0000313" key="7">
    <source>
        <dbReference type="Proteomes" id="UP000002029"/>
    </source>
</evidence>
<dbReference type="InterPro" id="IPR025645">
    <property type="entry name" value="DUF4349"/>
</dbReference>
<feature type="chain" id="PRO_5038739603" description="DUF4349 domain-containing protein" evidence="4">
    <location>
        <begin position="24"/>
        <end position="409"/>
    </location>
</feature>
<feature type="signal peptide" evidence="4">
    <location>
        <begin position="1"/>
        <end position="23"/>
    </location>
</feature>
<evidence type="ECO:0000256" key="4">
    <source>
        <dbReference type="SAM" id="SignalP"/>
    </source>
</evidence>
<feature type="compositionally biased region" description="Basic and acidic residues" evidence="2">
    <location>
        <begin position="326"/>
        <end position="337"/>
    </location>
</feature>
<evidence type="ECO:0000256" key="3">
    <source>
        <dbReference type="SAM" id="Phobius"/>
    </source>
</evidence>
<dbReference type="KEGG" id="sro:Sros_6720"/>
<dbReference type="EMBL" id="CP001814">
    <property type="protein sequence ID" value="ACZ89429.1"/>
    <property type="molecule type" value="Genomic_DNA"/>
</dbReference>
<keyword evidence="3" id="KW-1133">Transmembrane helix</keyword>
<keyword evidence="1" id="KW-0175">Coiled coil</keyword>
<feature type="region of interest" description="Disordered" evidence="2">
    <location>
        <begin position="299"/>
        <end position="409"/>
    </location>
</feature>
<evidence type="ECO:0000256" key="1">
    <source>
        <dbReference type="SAM" id="Coils"/>
    </source>
</evidence>
<feature type="region of interest" description="Disordered" evidence="2">
    <location>
        <begin position="30"/>
        <end position="72"/>
    </location>
</feature>
<dbReference type="HOGENOM" id="CLU_046535_0_1_11"/>
<protein>
    <recommendedName>
        <fullName evidence="5">DUF4349 domain-containing protein</fullName>
    </recommendedName>
</protein>
<dbReference type="AlphaFoldDB" id="D2B5C4"/>
<feature type="coiled-coil region" evidence="1">
    <location>
        <begin position="151"/>
        <end position="185"/>
    </location>
</feature>
<accession>D2B5C4</accession>
<dbReference type="Proteomes" id="UP000002029">
    <property type="component" value="Chromosome"/>
</dbReference>
<organism evidence="6 7">
    <name type="scientific">Streptosporangium roseum (strain ATCC 12428 / DSM 43021 / JCM 3005 / KCTC 9067 / NCIMB 10171 / NRRL 2505 / NI 9100)</name>
    <dbReference type="NCBI Taxonomy" id="479432"/>
    <lineage>
        <taxon>Bacteria</taxon>
        <taxon>Bacillati</taxon>
        <taxon>Actinomycetota</taxon>
        <taxon>Actinomycetes</taxon>
        <taxon>Streptosporangiales</taxon>
        <taxon>Streptosporangiaceae</taxon>
        <taxon>Streptosporangium</taxon>
    </lineage>
</organism>
<sequence length="409" mass="42690">MSRFRYSRRLAVPLVGLALLVSACGGTGGFSTSDSAPAPAAGRQTKDSDGESGAGESPARPRAPKTQTEQVKVVPQDRAIIYTAEMTVRAKNVTGAADRARQIVTAAGGHLAMEKSDAYSGGEGSAMLVFKIPPGGYPGVLERLGRELGTRESLQQNTEDVTEQVADVESRLRSARSALDSLRALLKKADTIGEVLDVEREISGRESDLEALQARQKTLASQTSLATLTLNLVGPATVIPEEEDEPSGFLGGLRAGWKGFVTALKIGLTVLGVLLPWLIVIVPLWLLVAFMLRRSRKNGARSAPSQPLTAAFGGPAGSPGGQGPRRVSDGPERERPSGQDQALDGLWQDQAPEGPGQARPSGQDQAPAGPGQARPSGQDQAPGGPGRDRGPEGPGQARPSGQDRTPDGP</sequence>
<evidence type="ECO:0000313" key="6">
    <source>
        <dbReference type="EMBL" id="ACZ89429.1"/>
    </source>
</evidence>
<proteinExistence type="predicted"/>
<name>D2B5C4_STRRD</name>
<feature type="compositionally biased region" description="Gly residues" evidence="2">
    <location>
        <begin position="314"/>
        <end position="323"/>
    </location>
</feature>
<keyword evidence="3" id="KW-0472">Membrane</keyword>
<keyword evidence="3" id="KW-0812">Transmembrane</keyword>
<keyword evidence="4" id="KW-0732">Signal</keyword>
<feature type="transmembrane region" description="Helical" evidence="3">
    <location>
        <begin position="268"/>
        <end position="292"/>
    </location>
</feature>
<dbReference type="RefSeq" id="WP_012893160.1">
    <property type="nucleotide sequence ID" value="NC_013595.1"/>
</dbReference>
<dbReference type="Pfam" id="PF14257">
    <property type="entry name" value="DUF4349"/>
    <property type="match status" value="1"/>
</dbReference>
<dbReference type="eggNOG" id="COG3206">
    <property type="taxonomic scope" value="Bacteria"/>
</dbReference>
<feature type="domain" description="DUF4349" evidence="5">
    <location>
        <begin position="78"/>
        <end position="288"/>
    </location>
</feature>